<evidence type="ECO:0000256" key="11">
    <source>
        <dbReference type="SAM" id="Phobius"/>
    </source>
</evidence>
<dbReference type="PANTHER" id="PTHR24248:SF199">
    <property type="entry name" value="IP13425P-RELATED"/>
    <property type="match status" value="1"/>
</dbReference>
<protein>
    <submittedName>
        <fullName evidence="13">A1</fullName>
    </submittedName>
</protein>
<feature type="transmembrane region" description="Helical" evidence="11">
    <location>
        <begin position="82"/>
        <end position="105"/>
    </location>
</feature>
<comment type="similarity">
    <text evidence="10">Belongs to the G-protein coupled receptor 1 family.</text>
</comment>
<reference evidence="13" key="1">
    <citation type="submission" date="2017-09" db="EMBL/GenBank/DDBJ databases">
        <title>ATP Modulation of Neuronal Gap Junctions Circuits in the CNS of the Leech.</title>
        <authorList>
            <person name="Segura O.M."/>
            <person name="Abdulnoor L."/>
            <person name="Hua V.-V."/>
            <person name="Solano M.J."/>
            <person name="Macagno E.R."/>
            <person name="Baker M.W."/>
        </authorList>
    </citation>
    <scope>NUCLEOTIDE SEQUENCE</scope>
</reference>
<dbReference type="Gene3D" id="1.20.1070.10">
    <property type="entry name" value="Rhodopsin 7-helix transmembrane proteins"/>
    <property type="match status" value="1"/>
</dbReference>
<dbReference type="PRINTS" id="PR00237">
    <property type="entry name" value="GPCRRHODOPSN"/>
</dbReference>
<dbReference type="PROSITE" id="PS00237">
    <property type="entry name" value="G_PROTEIN_RECEP_F1_1"/>
    <property type="match status" value="1"/>
</dbReference>
<dbReference type="InterPro" id="IPR000276">
    <property type="entry name" value="GPCR_Rhodpsn"/>
</dbReference>
<accession>A0A346D5P1</accession>
<dbReference type="GO" id="GO:0043410">
    <property type="term" value="P:positive regulation of MAPK cascade"/>
    <property type="evidence" value="ECO:0007669"/>
    <property type="project" value="TreeGrafter"/>
</dbReference>
<keyword evidence="8 10" id="KW-0675">Receptor</keyword>
<feature type="transmembrane region" description="Helical" evidence="11">
    <location>
        <begin position="160"/>
        <end position="180"/>
    </location>
</feature>
<dbReference type="InterPro" id="IPR017452">
    <property type="entry name" value="GPCR_Rhodpsn_7TM"/>
</dbReference>
<evidence type="ECO:0000256" key="10">
    <source>
        <dbReference type="RuleBase" id="RU000688"/>
    </source>
</evidence>
<evidence type="ECO:0000256" key="4">
    <source>
        <dbReference type="ARBA" id="ARBA00022989"/>
    </source>
</evidence>
<organism evidence="13">
    <name type="scientific">Hirudo verbana</name>
    <dbReference type="NCBI Taxonomy" id="311461"/>
    <lineage>
        <taxon>Eukaryota</taxon>
        <taxon>Metazoa</taxon>
        <taxon>Spiralia</taxon>
        <taxon>Lophotrochozoa</taxon>
        <taxon>Annelida</taxon>
        <taxon>Clitellata</taxon>
        <taxon>Hirudinea</taxon>
        <taxon>Hirudinida</taxon>
        <taxon>Hirudiniformes</taxon>
        <taxon>Hirudinidae</taxon>
        <taxon>Hirudo</taxon>
    </lineage>
</organism>
<evidence type="ECO:0000256" key="7">
    <source>
        <dbReference type="ARBA" id="ARBA00023157"/>
    </source>
</evidence>
<feature type="transmembrane region" description="Helical" evidence="11">
    <location>
        <begin position="45"/>
        <end position="70"/>
    </location>
</feature>
<evidence type="ECO:0000313" key="13">
    <source>
        <dbReference type="EMBL" id="AXM42354.1"/>
    </source>
</evidence>
<evidence type="ECO:0000256" key="5">
    <source>
        <dbReference type="ARBA" id="ARBA00023040"/>
    </source>
</evidence>
<keyword evidence="5 10" id="KW-0297">G-protein coupled receptor</keyword>
<dbReference type="AlphaFoldDB" id="A0A346D5P1"/>
<name>A0A346D5P1_9ANNE</name>
<evidence type="ECO:0000259" key="12">
    <source>
        <dbReference type="PROSITE" id="PS50262"/>
    </source>
</evidence>
<dbReference type="PROSITE" id="PS50262">
    <property type="entry name" value="G_PROTEIN_RECEP_F1_2"/>
    <property type="match status" value="1"/>
</dbReference>
<dbReference type="GO" id="GO:0071880">
    <property type="term" value="P:adenylate cyclase-activating adrenergic receptor signaling pathway"/>
    <property type="evidence" value="ECO:0007669"/>
    <property type="project" value="TreeGrafter"/>
</dbReference>
<evidence type="ECO:0000256" key="2">
    <source>
        <dbReference type="ARBA" id="ARBA00022475"/>
    </source>
</evidence>
<keyword evidence="3 10" id="KW-0812">Transmembrane</keyword>
<evidence type="ECO:0000256" key="9">
    <source>
        <dbReference type="ARBA" id="ARBA00023224"/>
    </source>
</evidence>
<keyword evidence="4 11" id="KW-1133">Transmembrane helix</keyword>
<evidence type="ECO:0000256" key="6">
    <source>
        <dbReference type="ARBA" id="ARBA00023136"/>
    </source>
</evidence>
<dbReference type="SUPFAM" id="SSF81321">
    <property type="entry name" value="Family A G protein-coupled receptor-like"/>
    <property type="match status" value="1"/>
</dbReference>
<proteinExistence type="evidence at transcript level"/>
<keyword evidence="9 10" id="KW-0807">Transducer</keyword>
<dbReference type="EMBL" id="MF960830">
    <property type="protein sequence ID" value="AXM42354.1"/>
    <property type="molecule type" value="mRNA"/>
</dbReference>
<keyword evidence="2" id="KW-1003">Cell membrane</keyword>
<feature type="domain" description="G-protein coupled receptors family 1 profile" evidence="12">
    <location>
        <begin position="61"/>
        <end position="180"/>
    </location>
</feature>
<dbReference type="PANTHER" id="PTHR24248">
    <property type="entry name" value="ADRENERGIC RECEPTOR-RELATED G-PROTEIN COUPLED RECEPTOR"/>
    <property type="match status" value="1"/>
</dbReference>
<evidence type="ECO:0000256" key="3">
    <source>
        <dbReference type="ARBA" id="ARBA00022692"/>
    </source>
</evidence>
<keyword evidence="6 11" id="KW-0472">Membrane</keyword>
<dbReference type="GO" id="GO:0005886">
    <property type="term" value="C:plasma membrane"/>
    <property type="evidence" value="ECO:0007669"/>
    <property type="project" value="UniProtKB-SubCell"/>
</dbReference>
<dbReference type="Pfam" id="PF00001">
    <property type="entry name" value="7tm_1"/>
    <property type="match status" value="1"/>
</dbReference>
<sequence length="272" mass="30799">MANDMKREVLDVLKIFISSNHSEEAVNCIAERFKEDIQVPTHFNAAYIAVEIIIAFFAIFFNVVIIYLYIKNAYIRKSATNMYIISLAVADFLVGLIGIPAAILTSIGLPENFSLCLISTSILLQICTTSIFNLVAVTLDRYLAILRPLRYQTLMNKRKVRIIISLCWIAGFFIGFIPLMGFNKGPPPKPRLAIFVVHEKDVVLLQLFLELLLRCRHEETPVKVLTAALVKRINNDHIRMKYRSSLQDELQVIPPENGGSFVSQLTRVVIVC</sequence>
<keyword evidence="7" id="KW-1015">Disulfide bond</keyword>
<evidence type="ECO:0000256" key="8">
    <source>
        <dbReference type="ARBA" id="ARBA00023170"/>
    </source>
</evidence>
<dbReference type="GO" id="GO:0004993">
    <property type="term" value="F:G protein-coupled serotonin receptor activity"/>
    <property type="evidence" value="ECO:0007669"/>
    <property type="project" value="UniProtKB-ARBA"/>
</dbReference>
<feature type="transmembrane region" description="Helical" evidence="11">
    <location>
        <begin position="117"/>
        <end position="139"/>
    </location>
</feature>
<evidence type="ECO:0000256" key="1">
    <source>
        <dbReference type="ARBA" id="ARBA00004651"/>
    </source>
</evidence>
<comment type="subcellular location">
    <subcellularLocation>
        <location evidence="1">Cell membrane</location>
        <topology evidence="1">Multi-pass membrane protein</topology>
    </subcellularLocation>
</comment>